<dbReference type="Proteomes" id="UP001472866">
    <property type="component" value="Chromosome 06"/>
</dbReference>
<organism evidence="1 2">
    <name type="scientific">Chloropicon roscoffensis</name>
    <dbReference type="NCBI Taxonomy" id="1461544"/>
    <lineage>
        <taxon>Eukaryota</taxon>
        <taxon>Viridiplantae</taxon>
        <taxon>Chlorophyta</taxon>
        <taxon>Chloropicophyceae</taxon>
        <taxon>Chloropicales</taxon>
        <taxon>Chloropicaceae</taxon>
        <taxon>Chloropicon</taxon>
    </lineage>
</organism>
<evidence type="ECO:0000313" key="2">
    <source>
        <dbReference type="Proteomes" id="UP001472866"/>
    </source>
</evidence>
<accession>A0AAX4PAR7</accession>
<protein>
    <submittedName>
        <fullName evidence="1">Uncharacterized protein</fullName>
    </submittedName>
</protein>
<dbReference type="EMBL" id="CP151506">
    <property type="protein sequence ID" value="WZN63013.1"/>
    <property type="molecule type" value="Genomic_DNA"/>
</dbReference>
<keyword evidence="2" id="KW-1185">Reference proteome</keyword>
<reference evidence="1 2" key="1">
    <citation type="submission" date="2024-03" db="EMBL/GenBank/DDBJ databases">
        <title>Complete genome sequence of the green alga Chloropicon roscoffensis RCC1871.</title>
        <authorList>
            <person name="Lemieux C."/>
            <person name="Pombert J.-F."/>
            <person name="Otis C."/>
            <person name="Turmel M."/>
        </authorList>
    </citation>
    <scope>NUCLEOTIDE SEQUENCE [LARGE SCALE GENOMIC DNA]</scope>
    <source>
        <strain evidence="1 2">RCC1871</strain>
    </source>
</reference>
<dbReference type="AlphaFoldDB" id="A0AAX4PAR7"/>
<dbReference type="InterPro" id="IPR011053">
    <property type="entry name" value="Single_hybrid_motif"/>
</dbReference>
<dbReference type="Gene3D" id="2.40.50.100">
    <property type="match status" value="1"/>
</dbReference>
<gene>
    <name evidence="1" type="ORF">HKI87_06g45580</name>
</gene>
<proteinExistence type="predicted"/>
<dbReference type="SUPFAM" id="SSF51230">
    <property type="entry name" value="Single hybrid motif"/>
    <property type="match status" value="1"/>
</dbReference>
<name>A0AAX4PAR7_9CHLO</name>
<evidence type="ECO:0000313" key="1">
    <source>
        <dbReference type="EMBL" id="WZN63013.1"/>
    </source>
</evidence>
<sequence length="176" mass="18971">MASGWPRVVFSRGGEVLRRLGDRRAGGRVVMCVGLSERGLDSVGEVTAVVGSGSGVVSEKGQPVCEIRWQGVVDSSADEMYHSLFRYESNGVRQMRLPFACRLLELNPSLVSEPDGPGILDADREGGGWVCRVEAEEADVARAVEGGELLRREEYEAAVQAEDTAGLADDAARLQY</sequence>